<gene>
    <name evidence="1" type="ORF">C2G38_2100965</name>
</gene>
<evidence type="ECO:0000313" key="2">
    <source>
        <dbReference type="Proteomes" id="UP000266673"/>
    </source>
</evidence>
<keyword evidence="2" id="KW-1185">Reference proteome</keyword>
<dbReference type="AlphaFoldDB" id="A0A397USX0"/>
<proteinExistence type="predicted"/>
<evidence type="ECO:0000313" key="1">
    <source>
        <dbReference type="EMBL" id="RIB12438.1"/>
    </source>
</evidence>
<dbReference type="EMBL" id="QKWP01001025">
    <property type="protein sequence ID" value="RIB12438.1"/>
    <property type="molecule type" value="Genomic_DNA"/>
</dbReference>
<comment type="caution">
    <text evidence="1">The sequence shown here is derived from an EMBL/GenBank/DDBJ whole genome shotgun (WGS) entry which is preliminary data.</text>
</comment>
<dbReference type="Proteomes" id="UP000266673">
    <property type="component" value="Unassembled WGS sequence"/>
</dbReference>
<organism evidence="1 2">
    <name type="scientific">Gigaspora rosea</name>
    <dbReference type="NCBI Taxonomy" id="44941"/>
    <lineage>
        <taxon>Eukaryota</taxon>
        <taxon>Fungi</taxon>
        <taxon>Fungi incertae sedis</taxon>
        <taxon>Mucoromycota</taxon>
        <taxon>Glomeromycotina</taxon>
        <taxon>Glomeromycetes</taxon>
        <taxon>Diversisporales</taxon>
        <taxon>Gigasporaceae</taxon>
        <taxon>Gigaspora</taxon>
    </lineage>
</organism>
<accession>A0A397USX0</accession>
<reference evidence="1 2" key="1">
    <citation type="submission" date="2018-06" db="EMBL/GenBank/DDBJ databases">
        <title>Comparative genomics reveals the genomic features of Rhizophagus irregularis, R. cerebriforme, R. diaphanum and Gigaspora rosea, and their symbiotic lifestyle signature.</title>
        <authorList>
            <person name="Morin E."/>
            <person name="San Clemente H."/>
            <person name="Chen E.C.H."/>
            <person name="De La Providencia I."/>
            <person name="Hainaut M."/>
            <person name="Kuo A."/>
            <person name="Kohler A."/>
            <person name="Murat C."/>
            <person name="Tang N."/>
            <person name="Roy S."/>
            <person name="Loubradou J."/>
            <person name="Henrissat B."/>
            <person name="Grigoriev I.V."/>
            <person name="Corradi N."/>
            <person name="Roux C."/>
            <person name="Martin F.M."/>
        </authorList>
    </citation>
    <scope>NUCLEOTIDE SEQUENCE [LARGE SCALE GENOMIC DNA]</scope>
    <source>
        <strain evidence="1 2">DAOM 194757</strain>
    </source>
</reference>
<name>A0A397USX0_9GLOM</name>
<sequence>MNLTVLLPLISFNITILHGLLQLIPSLTKVLKHKFLAKRQSSISFWLVLRGLLSHNLTIFKCFSISSLVIDGHIDIVRISSQRLPNIRSSSIVICIRSFSTIPIGWLKTDWDTNSTIAAIIP</sequence>
<protein>
    <submittedName>
        <fullName evidence="1">Uncharacterized protein</fullName>
    </submittedName>
</protein>